<comment type="caution">
    <text evidence="2">The sequence shown here is derived from an EMBL/GenBank/DDBJ whole genome shotgun (WGS) entry which is preliminary data.</text>
</comment>
<keyword evidence="3" id="KW-1185">Reference proteome</keyword>
<evidence type="ECO:0000313" key="3">
    <source>
        <dbReference type="Proteomes" id="UP000040578"/>
    </source>
</evidence>
<gene>
    <name evidence="2" type="ORF">ERS137967_00817</name>
</gene>
<organism evidence="2 3">
    <name type="scientific">Yersinia nurmii</name>
    <dbReference type="NCBI Taxonomy" id="685706"/>
    <lineage>
        <taxon>Bacteria</taxon>
        <taxon>Pseudomonadati</taxon>
        <taxon>Pseudomonadota</taxon>
        <taxon>Gammaproteobacteria</taxon>
        <taxon>Enterobacterales</taxon>
        <taxon>Yersiniaceae</taxon>
        <taxon>Yersinia</taxon>
    </lineage>
</organism>
<proteinExistence type="predicted"/>
<sequence>MHEGSSKKPAFAPSPCAGQPCSEASTTSEEQLSRQAFKTHLKLSDHLIAIADEKLQNSPSLLLGYKPKITPTPCLITDLSP</sequence>
<evidence type="ECO:0000256" key="1">
    <source>
        <dbReference type="SAM" id="MobiDB-lite"/>
    </source>
</evidence>
<dbReference type="Proteomes" id="UP000040578">
    <property type="component" value="Unassembled WGS sequence"/>
</dbReference>
<reference evidence="2 3" key="1">
    <citation type="submission" date="2015-03" db="EMBL/GenBank/DDBJ databases">
        <authorList>
            <consortium name="Pathogen Informatics"/>
            <person name="Murphy D."/>
        </authorList>
    </citation>
    <scope>NUCLEOTIDE SEQUENCE [LARGE SCALE GENOMIC DNA]</scope>
    <source>
        <strain evidence="3">type strain: CIP110231</strain>
    </source>
</reference>
<protein>
    <submittedName>
        <fullName evidence="2">Uncharacterized protein</fullName>
    </submittedName>
</protein>
<name>A0ABM9S4P4_9GAMM</name>
<accession>A0ABM9S4P4</accession>
<evidence type="ECO:0000313" key="2">
    <source>
        <dbReference type="EMBL" id="CNE12626.1"/>
    </source>
</evidence>
<feature type="compositionally biased region" description="Polar residues" evidence="1">
    <location>
        <begin position="22"/>
        <end position="33"/>
    </location>
</feature>
<dbReference type="EMBL" id="CPYD01000002">
    <property type="protein sequence ID" value="CNE12626.1"/>
    <property type="molecule type" value="Genomic_DNA"/>
</dbReference>
<feature type="region of interest" description="Disordered" evidence="1">
    <location>
        <begin position="1"/>
        <end position="33"/>
    </location>
</feature>